<protein>
    <submittedName>
        <fullName evidence="10">White</fullName>
    </submittedName>
</protein>
<dbReference type="PROSITE" id="PS00211">
    <property type="entry name" value="ABC_TRANSPORTER_1"/>
    <property type="match status" value="1"/>
</dbReference>
<organism evidence="10 11">
    <name type="scientific">Nannochloropsis gaditana</name>
    <dbReference type="NCBI Taxonomy" id="72520"/>
    <lineage>
        <taxon>Eukaryota</taxon>
        <taxon>Sar</taxon>
        <taxon>Stramenopiles</taxon>
        <taxon>Ochrophyta</taxon>
        <taxon>Eustigmatophyceae</taxon>
        <taxon>Eustigmatales</taxon>
        <taxon>Monodopsidaceae</taxon>
        <taxon>Nannochloropsis</taxon>
    </lineage>
</organism>
<keyword evidence="4" id="KW-0547">Nucleotide-binding</keyword>
<evidence type="ECO:0000256" key="6">
    <source>
        <dbReference type="ARBA" id="ARBA00022989"/>
    </source>
</evidence>
<dbReference type="GO" id="GO:0016887">
    <property type="term" value="F:ATP hydrolysis activity"/>
    <property type="evidence" value="ECO:0007669"/>
    <property type="project" value="InterPro"/>
</dbReference>
<dbReference type="Gene3D" id="3.40.50.300">
    <property type="entry name" value="P-loop containing nucleotide triphosphate hydrolases"/>
    <property type="match status" value="1"/>
</dbReference>
<feature type="transmembrane region" description="Helical" evidence="8">
    <location>
        <begin position="520"/>
        <end position="542"/>
    </location>
</feature>
<dbReference type="InterPro" id="IPR013525">
    <property type="entry name" value="ABC2_TM"/>
</dbReference>
<dbReference type="GO" id="GO:0140359">
    <property type="term" value="F:ABC-type transporter activity"/>
    <property type="evidence" value="ECO:0007669"/>
    <property type="project" value="InterPro"/>
</dbReference>
<keyword evidence="11" id="KW-1185">Reference proteome</keyword>
<dbReference type="AlphaFoldDB" id="W7TU36"/>
<dbReference type="InterPro" id="IPR017871">
    <property type="entry name" value="ABC_transporter-like_CS"/>
</dbReference>
<feature type="transmembrane region" description="Helical" evidence="8">
    <location>
        <begin position="492"/>
        <end position="514"/>
    </location>
</feature>
<evidence type="ECO:0000256" key="3">
    <source>
        <dbReference type="ARBA" id="ARBA00022692"/>
    </source>
</evidence>
<dbReference type="PANTHER" id="PTHR48041">
    <property type="entry name" value="ABC TRANSPORTER G FAMILY MEMBER 28"/>
    <property type="match status" value="1"/>
</dbReference>
<evidence type="ECO:0000256" key="5">
    <source>
        <dbReference type="ARBA" id="ARBA00022840"/>
    </source>
</evidence>
<dbReference type="PANTHER" id="PTHR48041:SF139">
    <property type="entry name" value="PROTEIN SCARLET"/>
    <property type="match status" value="1"/>
</dbReference>
<feature type="transmembrane region" description="Helical" evidence="8">
    <location>
        <begin position="384"/>
        <end position="403"/>
    </location>
</feature>
<evidence type="ECO:0000256" key="1">
    <source>
        <dbReference type="ARBA" id="ARBA00004141"/>
    </source>
</evidence>
<keyword evidence="5" id="KW-0067">ATP-binding</keyword>
<keyword evidence="3 8" id="KW-0812">Transmembrane</keyword>
<dbReference type="InterPro" id="IPR043926">
    <property type="entry name" value="ABCG_dom"/>
</dbReference>
<gene>
    <name evidence="10" type="ORF">Naga_100079g18</name>
</gene>
<dbReference type="InterPro" id="IPR027417">
    <property type="entry name" value="P-loop_NTPase"/>
</dbReference>
<dbReference type="GO" id="GO:0005886">
    <property type="term" value="C:plasma membrane"/>
    <property type="evidence" value="ECO:0007669"/>
    <property type="project" value="TreeGrafter"/>
</dbReference>
<dbReference type="EMBL" id="AZIL01000527">
    <property type="protein sequence ID" value="EWM27013.1"/>
    <property type="molecule type" value="Genomic_DNA"/>
</dbReference>
<dbReference type="Pfam" id="PF01061">
    <property type="entry name" value="ABC2_membrane"/>
    <property type="match status" value="1"/>
</dbReference>
<accession>W7TU36</accession>
<name>W7TU36_9STRA</name>
<reference evidence="10 11" key="1">
    <citation type="journal article" date="2014" name="Mol. Plant">
        <title>Chromosome Scale Genome Assembly and Transcriptome Profiling of Nannochloropsis gaditana in Nitrogen Depletion.</title>
        <authorList>
            <person name="Corteggiani Carpinelli E."/>
            <person name="Telatin A."/>
            <person name="Vitulo N."/>
            <person name="Forcato C."/>
            <person name="D'Angelo M."/>
            <person name="Schiavon R."/>
            <person name="Vezzi A."/>
            <person name="Giacometti G.M."/>
            <person name="Morosinotto T."/>
            <person name="Valle G."/>
        </authorList>
    </citation>
    <scope>NUCLEOTIDE SEQUENCE [LARGE SCALE GENOMIC DNA]</scope>
    <source>
        <strain evidence="10 11">B-31</strain>
    </source>
</reference>
<dbReference type="InterPro" id="IPR050352">
    <property type="entry name" value="ABCG_transporters"/>
</dbReference>
<keyword evidence="7 8" id="KW-0472">Membrane</keyword>
<dbReference type="PROSITE" id="PS50893">
    <property type="entry name" value="ABC_TRANSPORTER_2"/>
    <property type="match status" value="1"/>
</dbReference>
<dbReference type="Pfam" id="PF19055">
    <property type="entry name" value="ABC2_membrane_7"/>
    <property type="match status" value="1"/>
</dbReference>
<dbReference type="SMART" id="SM00382">
    <property type="entry name" value="AAA"/>
    <property type="match status" value="1"/>
</dbReference>
<keyword evidence="2" id="KW-0813">Transport</keyword>
<dbReference type="InterPro" id="IPR003439">
    <property type="entry name" value="ABC_transporter-like_ATP-bd"/>
</dbReference>
<comment type="subcellular location">
    <subcellularLocation>
        <location evidence="1">Membrane</location>
        <topology evidence="1">Multi-pass membrane protein</topology>
    </subcellularLocation>
</comment>
<feature type="transmembrane region" description="Helical" evidence="8">
    <location>
        <begin position="415"/>
        <end position="438"/>
    </location>
</feature>
<evidence type="ECO:0000256" key="8">
    <source>
        <dbReference type="SAM" id="Phobius"/>
    </source>
</evidence>
<keyword evidence="6 8" id="KW-1133">Transmembrane helix</keyword>
<comment type="caution">
    <text evidence="10">The sequence shown here is derived from an EMBL/GenBank/DDBJ whole genome shotgun (WGS) entry which is preliminary data.</text>
</comment>
<evidence type="ECO:0000313" key="10">
    <source>
        <dbReference type="EMBL" id="EWM27013.1"/>
    </source>
</evidence>
<evidence type="ECO:0000256" key="2">
    <source>
        <dbReference type="ARBA" id="ARBA00022448"/>
    </source>
</evidence>
<feature type="transmembrane region" description="Helical" evidence="8">
    <location>
        <begin position="458"/>
        <end position="480"/>
    </location>
</feature>
<dbReference type="SUPFAM" id="SSF52540">
    <property type="entry name" value="P-loop containing nucleoside triphosphate hydrolases"/>
    <property type="match status" value="1"/>
</dbReference>
<feature type="domain" description="ABC transporter" evidence="9">
    <location>
        <begin position="51"/>
        <end position="298"/>
    </location>
</feature>
<dbReference type="InterPro" id="IPR003593">
    <property type="entry name" value="AAA+_ATPase"/>
</dbReference>
<dbReference type="OrthoDB" id="77049at2759"/>
<dbReference type="Pfam" id="PF00005">
    <property type="entry name" value="ABC_tran"/>
    <property type="match status" value="1"/>
</dbReference>
<evidence type="ECO:0000313" key="11">
    <source>
        <dbReference type="Proteomes" id="UP000019335"/>
    </source>
</evidence>
<dbReference type="Proteomes" id="UP000019335">
    <property type="component" value="Chromosome 7"/>
</dbReference>
<sequence length="627" mass="68885">MCMSCVEQGVMPVQKELSDLEHGPANAAGSVAMEKALPQTPMEGRKGEDHVLDFNVSNFSTPKGKQILHDIAGRTVTGEFTALMGPSGAGKTTLMDCIALRQRSFEGAIHVDGRSPKSDYFTQTGYVHQKELFFSSLTSREHLVFHAINRLGGKYTKDQCMKRVDEVINEVELARCADTIIGGGEFALVKGLSGGERKRLSIGTELLSHPKIIFLDEPTSGLDSVMGELVTNLLAALATGKNGGPRRVIMCVIHTPSSRMWSHFSHVLLLATGGFMAYHGTREALFPYFKSLGYDVPPNYNPADFALEVVSAKPGAEVQGKTAVWIVENFAKRMEKFNRLPPETNHHTFTGVATSGGTGAGYLLQTKMNIWRAVTQSSRDKGTLYALVGMLLILGMVFGLLFLNQAHSSWRNLMGMMFALVVAVLILCSMNVALKFPVEWSIFMREYYTGANALGPYFIGRTIADIPFLALFLLLVIVPYWMSGLTASFASFIRYCFIFFLIINGSASTGYLASSFSADPVLGLAITPVIDTPMILFSGMLYERSSVPLYLKWIQNISVVNYGFAALVINECNSLGDGPMRWLVLHFLQIDLGMFGACIGWLFGLALGYRFASFLVLKLRIRYATSL</sequence>
<evidence type="ECO:0000256" key="4">
    <source>
        <dbReference type="ARBA" id="ARBA00022741"/>
    </source>
</evidence>
<feature type="transmembrane region" description="Helical" evidence="8">
    <location>
        <begin position="589"/>
        <end position="612"/>
    </location>
</feature>
<evidence type="ECO:0000256" key="7">
    <source>
        <dbReference type="ARBA" id="ARBA00023136"/>
    </source>
</evidence>
<dbReference type="GO" id="GO:0005524">
    <property type="term" value="F:ATP binding"/>
    <property type="evidence" value="ECO:0007669"/>
    <property type="project" value="UniProtKB-KW"/>
</dbReference>
<evidence type="ECO:0000259" key="9">
    <source>
        <dbReference type="PROSITE" id="PS50893"/>
    </source>
</evidence>
<proteinExistence type="predicted"/>